<accession>A0A4S3B1A1</accession>
<evidence type="ECO:0000256" key="7">
    <source>
        <dbReference type="RuleBase" id="RU363032"/>
    </source>
</evidence>
<evidence type="ECO:0000256" key="6">
    <source>
        <dbReference type="ARBA" id="ARBA00023136"/>
    </source>
</evidence>
<evidence type="ECO:0000313" key="10">
    <source>
        <dbReference type="Proteomes" id="UP000310506"/>
    </source>
</evidence>
<dbReference type="PANTHER" id="PTHR30043:SF1">
    <property type="entry name" value="ABC TRANSPORT SYSTEM PERMEASE PROTEIN P69"/>
    <property type="match status" value="1"/>
</dbReference>
<evidence type="ECO:0000256" key="2">
    <source>
        <dbReference type="ARBA" id="ARBA00022448"/>
    </source>
</evidence>
<keyword evidence="2 7" id="KW-0813">Transport</keyword>
<feature type="transmembrane region" description="Helical" evidence="7">
    <location>
        <begin position="88"/>
        <end position="108"/>
    </location>
</feature>
<keyword evidence="6 7" id="KW-0472">Membrane</keyword>
<evidence type="ECO:0000256" key="1">
    <source>
        <dbReference type="ARBA" id="ARBA00004651"/>
    </source>
</evidence>
<dbReference type="Pfam" id="PF00528">
    <property type="entry name" value="BPD_transp_1"/>
    <property type="match status" value="1"/>
</dbReference>
<name>A0A4S3B1A1_9ENTE</name>
<dbReference type="GO" id="GO:0015416">
    <property type="term" value="F:ABC-type phosphonate transporter activity"/>
    <property type="evidence" value="ECO:0007669"/>
    <property type="project" value="InterPro"/>
</dbReference>
<dbReference type="PANTHER" id="PTHR30043">
    <property type="entry name" value="PHOSPHONATES TRANSPORT SYSTEM PERMEASE PROTEIN"/>
    <property type="match status" value="1"/>
</dbReference>
<dbReference type="GO" id="GO:0005886">
    <property type="term" value="C:plasma membrane"/>
    <property type="evidence" value="ECO:0007669"/>
    <property type="project" value="UniProtKB-SubCell"/>
</dbReference>
<evidence type="ECO:0000256" key="3">
    <source>
        <dbReference type="ARBA" id="ARBA00022475"/>
    </source>
</evidence>
<dbReference type="AlphaFoldDB" id="A0A4S3B1A1"/>
<feature type="transmembrane region" description="Helical" evidence="7">
    <location>
        <begin position="146"/>
        <end position="163"/>
    </location>
</feature>
<keyword evidence="10" id="KW-1185">Reference proteome</keyword>
<proteinExistence type="inferred from homology"/>
<dbReference type="OrthoDB" id="9808005at2"/>
<dbReference type="NCBIfam" id="TIGR01097">
    <property type="entry name" value="PhnE"/>
    <property type="match status" value="1"/>
</dbReference>
<feature type="transmembrane region" description="Helical" evidence="7">
    <location>
        <begin position="28"/>
        <end position="43"/>
    </location>
</feature>
<protein>
    <submittedName>
        <fullName evidence="9">Phosphonate ABC transporter, permease protein PhnE</fullName>
    </submittedName>
</protein>
<comment type="subcellular location">
    <subcellularLocation>
        <location evidence="1 7">Cell membrane</location>
        <topology evidence="1 7">Multi-pass membrane protein</topology>
    </subcellularLocation>
</comment>
<sequence>MNLFDKIIKPTSWTLDDGSVIEEKKSRAPIYIILCLVVVYFSLKMTQFDFARVVKNNHQFWTMLKEMFPPKWSYSKEVMTPLLDTIKMSFVGSFLGSLLAVPFAILAAENMTKNKVVVQAVRFVFTLLRTLPTLVTALIATYIWGLGTFAGTVAIFIFSFSYIGKQLFEQIETADMGAFEALEALGSSRVKAFVMTIIPQLLPIYISTVLFNFEGNVRYAAILGYVGAGGIGMIMNENLGWREYPKVGMILIILLLTVMIIEAISKLIRKKLT</sequence>
<feature type="transmembrane region" description="Helical" evidence="7">
    <location>
        <begin position="247"/>
        <end position="268"/>
    </location>
</feature>
<feature type="transmembrane region" description="Helical" evidence="7">
    <location>
        <begin position="217"/>
        <end position="235"/>
    </location>
</feature>
<dbReference type="RefSeq" id="WP_136137058.1">
    <property type="nucleotide sequence ID" value="NZ_SDGV01000017.1"/>
</dbReference>
<comment type="similarity">
    <text evidence="7">Belongs to the binding-protein-dependent transport system permease family.</text>
</comment>
<evidence type="ECO:0000259" key="8">
    <source>
        <dbReference type="PROSITE" id="PS50928"/>
    </source>
</evidence>
<evidence type="ECO:0000256" key="4">
    <source>
        <dbReference type="ARBA" id="ARBA00022692"/>
    </source>
</evidence>
<dbReference type="Gene3D" id="1.10.3720.10">
    <property type="entry name" value="MetI-like"/>
    <property type="match status" value="1"/>
</dbReference>
<dbReference type="InterPro" id="IPR005769">
    <property type="entry name" value="PhnE/PtxC"/>
</dbReference>
<feature type="transmembrane region" description="Helical" evidence="7">
    <location>
        <begin position="192"/>
        <end position="211"/>
    </location>
</feature>
<dbReference type="InterPro" id="IPR000515">
    <property type="entry name" value="MetI-like"/>
</dbReference>
<comment type="caution">
    <text evidence="9">The sequence shown here is derived from an EMBL/GenBank/DDBJ whole genome shotgun (WGS) entry which is preliminary data.</text>
</comment>
<dbReference type="PROSITE" id="PS50928">
    <property type="entry name" value="ABC_TM1"/>
    <property type="match status" value="1"/>
</dbReference>
<keyword evidence="3" id="KW-1003">Cell membrane</keyword>
<dbReference type="CDD" id="cd06261">
    <property type="entry name" value="TM_PBP2"/>
    <property type="match status" value="1"/>
</dbReference>
<keyword evidence="5 7" id="KW-1133">Transmembrane helix</keyword>
<dbReference type="InterPro" id="IPR035906">
    <property type="entry name" value="MetI-like_sf"/>
</dbReference>
<gene>
    <name evidence="9" type="primary">phnE</name>
    <name evidence="9" type="ORF">ESZ54_07525</name>
</gene>
<feature type="domain" description="ABC transmembrane type-1" evidence="8">
    <location>
        <begin position="82"/>
        <end position="265"/>
    </location>
</feature>
<evidence type="ECO:0000313" key="9">
    <source>
        <dbReference type="EMBL" id="THB60811.1"/>
    </source>
</evidence>
<reference evidence="9 10" key="1">
    <citation type="submission" date="2019-01" db="EMBL/GenBank/DDBJ databases">
        <title>Vagococcus silagei sp. nov. isolated from brewer's grain.</title>
        <authorList>
            <person name="Guu J.-R."/>
        </authorList>
    </citation>
    <scope>NUCLEOTIDE SEQUENCE [LARGE SCALE GENOMIC DNA]</scope>
    <source>
        <strain evidence="9 10">2B-2</strain>
    </source>
</reference>
<dbReference type="SUPFAM" id="SSF161098">
    <property type="entry name" value="MetI-like"/>
    <property type="match status" value="1"/>
</dbReference>
<keyword evidence="4 7" id="KW-0812">Transmembrane</keyword>
<evidence type="ECO:0000256" key="5">
    <source>
        <dbReference type="ARBA" id="ARBA00022989"/>
    </source>
</evidence>
<organism evidence="9 10">
    <name type="scientific">Vagococcus silagei</name>
    <dbReference type="NCBI Taxonomy" id="2508885"/>
    <lineage>
        <taxon>Bacteria</taxon>
        <taxon>Bacillati</taxon>
        <taxon>Bacillota</taxon>
        <taxon>Bacilli</taxon>
        <taxon>Lactobacillales</taxon>
        <taxon>Enterococcaceae</taxon>
        <taxon>Vagococcus</taxon>
    </lineage>
</organism>
<dbReference type="EMBL" id="SDGV01000017">
    <property type="protein sequence ID" value="THB60811.1"/>
    <property type="molecule type" value="Genomic_DNA"/>
</dbReference>
<dbReference type="Proteomes" id="UP000310506">
    <property type="component" value="Unassembled WGS sequence"/>
</dbReference>